<reference evidence="2" key="1">
    <citation type="submission" date="2020-09" db="EMBL/GenBank/DDBJ databases">
        <title>Genome-Enabled Discovery of Anthraquinone Biosynthesis in Senna tora.</title>
        <authorList>
            <person name="Kang S.-H."/>
            <person name="Pandey R.P."/>
            <person name="Lee C.-M."/>
            <person name="Sim J.-S."/>
            <person name="Jeong J.-T."/>
            <person name="Choi B.-S."/>
            <person name="Jung M."/>
            <person name="Ginzburg D."/>
            <person name="Zhao K."/>
            <person name="Won S.Y."/>
            <person name="Oh T.-J."/>
            <person name="Yu Y."/>
            <person name="Kim N.-H."/>
            <person name="Lee O.R."/>
            <person name="Lee T.-H."/>
            <person name="Bashyal P."/>
            <person name="Kim T.-S."/>
            <person name="Lee W.-H."/>
            <person name="Kawkins C."/>
            <person name="Kim C.-K."/>
            <person name="Kim J.S."/>
            <person name="Ahn B.O."/>
            <person name="Rhee S.Y."/>
            <person name="Sohng J.K."/>
        </authorList>
    </citation>
    <scope>NUCLEOTIDE SEQUENCE</scope>
    <source>
        <tissue evidence="2">Leaf</tissue>
    </source>
</reference>
<feature type="region of interest" description="Disordered" evidence="1">
    <location>
        <begin position="290"/>
        <end position="310"/>
    </location>
</feature>
<protein>
    <submittedName>
        <fullName evidence="2">Protein MIZU-KUSSEI 1-like</fullName>
    </submittedName>
</protein>
<evidence type="ECO:0000313" key="2">
    <source>
        <dbReference type="EMBL" id="KAF7808946.1"/>
    </source>
</evidence>
<evidence type="ECO:0000256" key="1">
    <source>
        <dbReference type="SAM" id="MobiDB-lite"/>
    </source>
</evidence>
<dbReference type="EMBL" id="JAAIUW010000011">
    <property type="protein sequence ID" value="KAF7808946.1"/>
    <property type="molecule type" value="Genomic_DNA"/>
</dbReference>
<comment type="caution">
    <text evidence="2">The sequence shown here is derived from an EMBL/GenBank/DDBJ whole genome shotgun (WGS) entry which is preliminary data.</text>
</comment>
<keyword evidence="3" id="KW-1185">Reference proteome</keyword>
<name>A0A834SSP3_9FABA</name>
<dbReference type="NCBIfam" id="TIGR01570">
    <property type="entry name" value="A_thal_3588"/>
    <property type="match status" value="1"/>
</dbReference>
<feature type="region of interest" description="Disordered" evidence="1">
    <location>
        <begin position="454"/>
        <end position="482"/>
    </location>
</feature>
<dbReference type="PANTHER" id="PTHR31696">
    <property type="entry name" value="PROTEIN MIZU-KUSSEI 1"/>
    <property type="match status" value="1"/>
</dbReference>
<dbReference type="Pfam" id="PF04759">
    <property type="entry name" value="DUF617"/>
    <property type="match status" value="1"/>
</dbReference>
<organism evidence="2 3">
    <name type="scientific">Senna tora</name>
    <dbReference type="NCBI Taxonomy" id="362788"/>
    <lineage>
        <taxon>Eukaryota</taxon>
        <taxon>Viridiplantae</taxon>
        <taxon>Streptophyta</taxon>
        <taxon>Embryophyta</taxon>
        <taxon>Tracheophyta</taxon>
        <taxon>Spermatophyta</taxon>
        <taxon>Magnoliopsida</taxon>
        <taxon>eudicotyledons</taxon>
        <taxon>Gunneridae</taxon>
        <taxon>Pentapetalae</taxon>
        <taxon>rosids</taxon>
        <taxon>fabids</taxon>
        <taxon>Fabales</taxon>
        <taxon>Fabaceae</taxon>
        <taxon>Caesalpinioideae</taxon>
        <taxon>Cassia clade</taxon>
        <taxon>Senna</taxon>
    </lineage>
</organism>
<dbReference type="PANTHER" id="PTHR31696:SF14">
    <property type="entry name" value="PROTEIN MIZU-KUSSEI 1"/>
    <property type="match status" value="1"/>
</dbReference>
<dbReference type="Proteomes" id="UP000634136">
    <property type="component" value="Unassembled WGS sequence"/>
</dbReference>
<evidence type="ECO:0000313" key="3">
    <source>
        <dbReference type="Proteomes" id="UP000634136"/>
    </source>
</evidence>
<proteinExistence type="predicted"/>
<sequence length="575" mass="64743">MAKSPHESSSSSFSFSRRYFHLHLKNNDNDDHEEEEHILTLHHHHPTIQRLPKSHSLSKLKSALSLPPLFKTRTNKNSLRGVVVGTLFGNRRGRVHIAFQDDPKSHPPFLVQLPTPTSVLVREMACGLVRIALECEKNKKKKGKLVEEGVWRSYRNGRKCGYASRVECGSEEWKVLSAVGPISMGAGVIPNGNGSEEEEEGEGEVMYMRARFERVVGSKDSEAYYLINPDGGAGPELSVFLLRVYTQNRKQESRSIMENAQIQRIRKSMASQSVSSTVALPMDMHNLNLPVTRNPVVDPRKNRRTRMGQGNRAIHQIHSKKTIRFHQDLLEHRAPSNLKSTSNTPQFSIQHRPIPQIAHKANKKAAITITRNPSTSSEVHSLSPSSIHIEFYPPTTRLLPTDETLDMGKIPRITSTQSINGPRRLTRKLKNGEHRIRITKMRIVKDFRIAHTPNVPASIGKNHTPITPRPTHIAPQVNRQPAQTRSIEEEMPLTWMNQLKPDTPSLNTIHQSMEQVLSRTVATSTNVRGSHATPFPSHIREETVVATKPKESTNLLHTLPLPTASKNHVSQCHLP</sequence>
<gene>
    <name evidence="2" type="ORF">G2W53_035689</name>
</gene>
<dbReference type="GO" id="GO:0010274">
    <property type="term" value="P:hydrotropism"/>
    <property type="evidence" value="ECO:0007669"/>
    <property type="project" value="InterPro"/>
</dbReference>
<accession>A0A834SSP3</accession>
<dbReference type="AlphaFoldDB" id="A0A834SSP3"/>
<dbReference type="InterPro" id="IPR006460">
    <property type="entry name" value="MIZ1-like_pln"/>
</dbReference>